<organism evidence="2 3">
    <name type="scientific">Candidatus Desulfatibia profunda</name>
    <dbReference type="NCBI Taxonomy" id="2841695"/>
    <lineage>
        <taxon>Bacteria</taxon>
        <taxon>Pseudomonadati</taxon>
        <taxon>Thermodesulfobacteriota</taxon>
        <taxon>Desulfobacteria</taxon>
        <taxon>Desulfobacterales</taxon>
        <taxon>Desulfobacterales incertae sedis</taxon>
        <taxon>Candidatus Desulfatibia</taxon>
    </lineage>
</organism>
<dbReference type="Gene3D" id="1.10.3210.10">
    <property type="entry name" value="Hypothetical protein af1432"/>
    <property type="match status" value="1"/>
</dbReference>
<proteinExistence type="predicted"/>
<evidence type="ECO:0000259" key="1">
    <source>
        <dbReference type="PROSITE" id="PS51833"/>
    </source>
</evidence>
<dbReference type="PROSITE" id="PS51833">
    <property type="entry name" value="HDOD"/>
    <property type="match status" value="1"/>
</dbReference>
<evidence type="ECO:0000313" key="3">
    <source>
        <dbReference type="Proteomes" id="UP000603434"/>
    </source>
</evidence>
<dbReference type="InterPro" id="IPR013976">
    <property type="entry name" value="HDOD"/>
</dbReference>
<accession>A0A8J6TH59</accession>
<protein>
    <submittedName>
        <fullName evidence="2">HDOD domain-containing protein</fullName>
    </submittedName>
</protein>
<name>A0A8J6TH59_9BACT</name>
<dbReference type="AlphaFoldDB" id="A0A8J6TH59"/>
<dbReference type="Proteomes" id="UP000603434">
    <property type="component" value="Unassembled WGS sequence"/>
</dbReference>
<dbReference type="EMBL" id="JACNJH010000134">
    <property type="protein sequence ID" value="MBC8361475.1"/>
    <property type="molecule type" value="Genomic_DNA"/>
</dbReference>
<dbReference type="InterPro" id="IPR052340">
    <property type="entry name" value="RNase_Y/CdgJ"/>
</dbReference>
<dbReference type="CDD" id="cd00077">
    <property type="entry name" value="HDc"/>
    <property type="match status" value="1"/>
</dbReference>
<dbReference type="PANTHER" id="PTHR33525">
    <property type="match status" value="1"/>
</dbReference>
<reference evidence="2 3" key="1">
    <citation type="submission" date="2020-08" db="EMBL/GenBank/DDBJ databases">
        <title>Bridging the membrane lipid divide: bacteria of the FCB group superphylum have the potential to synthesize archaeal ether lipids.</title>
        <authorList>
            <person name="Villanueva L."/>
            <person name="Von Meijenfeldt F.A.B."/>
            <person name="Westbye A.B."/>
            <person name="Yadav S."/>
            <person name="Hopmans E.C."/>
            <person name="Dutilh B.E."/>
            <person name="Sinninghe Damste J.S."/>
        </authorList>
    </citation>
    <scope>NUCLEOTIDE SEQUENCE [LARGE SCALE GENOMIC DNA]</scope>
    <source>
        <strain evidence="2">NIOZ-UU30</strain>
    </source>
</reference>
<gene>
    <name evidence="2" type="ORF">H8E23_08765</name>
</gene>
<dbReference type="SUPFAM" id="SSF109604">
    <property type="entry name" value="HD-domain/PDEase-like"/>
    <property type="match status" value="1"/>
</dbReference>
<feature type="domain" description="HDOD" evidence="1">
    <location>
        <begin position="20"/>
        <end position="216"/>
    </location>
</feature>
<dbReference type="PANTHER" id="PTHR33525:SF3">
    <property type="entry name" value="RIBONUCLEASE Y"/>
    <property type="match status" value="1"/>
</dbReference>
<dbReference type="InterPro" id="IPR003607">
    <property type="entry name" value="HD/PDEase_dom"/>
</dbReference>
<sequence>MVSKLKDKIEDLVRNKKTQLPTLPMVVDKVLNAAIDEKTSSKDLSGFINNDQALANKILRLSNSAYYGQMKQVDTIQRAITVVGFNEIIGLTIGMSVFSAFKQNPVHEVFDIRDLWLHSVGCATAAKEIGMKTGMKADEKLFLNGLLHDMGKVIFVVYFPKEYKAVLEDAGKNETVLFLKEKEILGIDHAVLSGLLMERWNFPESLVYPCRFHHDPTDCPQPYRYQATIVGLADFLCHQAGIGSSGNSVPDIPKTTARELRLSEKDLKELLQVLKKKRSSIQEFFELIK</sequence>
<evidence type="ECO:0000313" key="2">
    <source>
        <dbReference type="EMBL" id="MBC8361475.1"/>
    </source>
</evidence>
<comment type="caution">
    <text evidence="2">The sequence shown here is derived from an EMBL/GenBank/DDBJ whole genome shotgun (WGS) entry which is preliminary data.</text>
</comment>
<dbReference type="Pfam" id="PF08668">
    <property type="entry name" value="HDOD"/>
    <property type="match status" value="1"/>
</dbReference>